<dbReference type="RefSeq" id="WP_233132565.1">
    <property type="nucleotide sequence ID" value="NZ_BSPO01000002.1"/>
</dbReference>
<dbReference type="PANTHER" id="PTHR47811">
    <property type="entry name" value="TRNA PSEUDOURIDINE SYNTHASE D"/>
    <property type="match status" value="1"/>
</dbReference>
<dbReference type="GO" id="GO:0160150">
    <property type="term" value="F:tRNA pseudouridine(13) synthase activity"/>
    <property type="evidence" value="ECO:0007669"/>
    <property type="project" value="UniProtKB-EC"/>
</dbReference>
<evidence type="ECO:0000313" key="7">
    <source>
        <dbReference type="Proteomes" id="UP001157439"/>
    </source>
</evidence>
<dbReference type="InterPro" id="IPR011760">
    <property type="entry name" value="PsdUridine_synth_TruD_insert"/>
</dbReference>
<keyword evidence="3 4" id="KW-0413">Isomerase</keyword>
<dbReference type="PROSITE" id="PS50984">
    <property type="entry name" value="TRUD"/>
    <property type="match status" value="1"/>
</dbReference>
<dbReference type="SUPFAM" id="SSF55120">
    <property type="entry name" value="Pseudouridine synthase"/>
    <property type="match status" value="1"/>
</dbReference>
<dbReference type="GO" id="GO:0003723">
    <property type="term" value="F:RNA binding"/>
    <property type="evidence" value="ECO:0007669"/>
    <property type="project" value="InterPro"/>
</dbReference>
<organism evidence="6 7">
    <name type="scientific">Paraferrimonas haliotis</name>
    <dbReference type="NCBI Taxonomy" id="2013866"/>
    <lineage>
        <taxon>Bacteria</taxon>
        <taxon>Pseudomonadati</taxon>
        <taxon>Pseudomonadota</taxon>
        <taxon>Gammaproteobacteria</taxon>
        <taxon>Alteromonadales</taxon>
        <taxon>Ferrimonadaceae</taxon>
        <taxon>Paraferrimonas</taxon>
    </lineage>
</organism>
<dbReference type="Gene3D" id="3.30.2340.10">
    <property type="entry name" value="TruD, insertion domain"/>
    <property type="match status" value="1"/>
</dbReference>
<dbReference type="Pfam" id="PF01142">
    <property type="entry name" value="TruD"/>
    <property type="match status" value="2"/>
</dbReference>
<dbReference type="PROSITE" id="PS01268">
    <property type="entry name" value="UPF0024"/>
    <property type="match status" value="1"/>
</dbReference>
<comment type="similarity">
    <text evidence="1 4">Belongs to the pseudouridine synthase TruD family.</text>
</comment>
<reference evidence="6 7" key="1">
    <citation type="journal article" date="2014" name="Int. J. Syst. Evol. Microbiol.">
        <title>Complete genome sequence of Corynebacterium casei LMG S-19264T (=DSM 44701T), isolated from a smear-ripened cheese.</title>
        <authorList>
            <consortium name="US DOE Joint Genome Institute (JGI-PGF)"/>
            <person name="Walter F."/>
            <person name="Albersmeier A."/>
            <person name="Kalinowski J."/>
            <person name="Ruckert C."/>
        </authorList>
    </citation>
    <scope>NUCLEOTIDE SEQUENCE [LARGE SCALE GENOMIC DNA]</scope>
    <source>
        <strain evidence="6 7">NBRC 112785</strain>
    </source>
</reference>
<proteinExistence type="inferred from homology"/>
<comment type="function">
    <text evidence="4">Responsible for synthesis of pseudouridine from uracil-13 in transfer RNAs.</text>
</comment>
<accession>A0AA37TUA2</accession>
<dbReference type="GO" id="GO:0031119">
    <property type="term" value="P:tRNA pseudouridine synthesis"/>
    <property type="evidence" value="ECO:0007669"/>
    <property type="project" value="UniProtKB-UniRule"/>
</dbReference>
<dbReference type="InterPro" id="IPR020119">
    <property type="entry name" value="PsdUridine_synth_TruD_CS"/>
</dbReference>
<keyword evidence="2 4" id="KW-0819">tRNA processing</keyword>
<dbReference type="AlphaFoldDB" id="A0AA37TUA2"/>
<protein>
    <recommendedName>
        <fullName evidence="4">tRNA pseudouridine synthase D</fullName>
        <ecNumber evidence="4">5.4.99.27</ecNumber>
    </recommendedName>
    <alternativeName>
        <fullName evidence="4">tRNA pseudouridine(13) synthase</fullName>
    </alternativeName>
    <alternativeName>
        <fullName evidence="4">tRNA pseudouridylate synthase D</fullName>
    </alternativeName>
    <alternativeName>
        <fullName evidence="4">tRNA-uridine isomerase D</fullName>
    </alternativeName>
</protein>
<feature type="active site" description="Nucleophile" evidence="4">
    <location>
        <position position="79"/>
    </location>
</feature>
<dbReference type="InterPro" id="IPR050170">
    <property type="entry name" value="TruD_pseudoU_synthase"/>
</dbReference>
<evidence type="ECO:0000313" key="6">
    <source>
        <dbReference type="EMBL" id="GLS82825.1"/>
    </source>
</evidence>
<dbReference type="GO" id="GO:0005829">
    <property type="term" value="C:cytosol"/>
    <property type="evidence" value="ECO:0007669"/>
    <property type="project" value="TreeGrafter"/>
</dbReference>
<dbReference type="EC" id="5.4.99.27" evidence="4"/>
<name>A0AA37TUA2_9GAMM</name>
<dbReference type="InterPro" id="IPR001656">
    <property type="entry name" value="PsdUridine_synth_TruD"/>
</dbReference>
<comment type="caution">
    <text evidence="6">The sequence shown here is derived from an EMBL/GenBank/DDBJ whole genome shotgun (WGS) entry which is preliminary data.</text>
</comment>
<dbReference type="HAMAP" id="MF_01082">
    <property type="entry name" value="TruD"/>
    <property type="match status" value="1"/>
</dbReference>
<dbReference type="Gene3D" id="3.30.2350.20">
    <property type="entry name" value="TruD, catalytic domain"/>
    <property type="match status" value="1"/>
</dbReference>
<dbReference type="PANTHER" id="PTHR47811:SF1">
    <property type="entry name" value="TRNA PSEUDOURIDINE SYNTHASE D"/>
    <property type="match status" value="1"/>
</dbReference>
<evidence type="ECO:0000256" key="4">
    <source>
        <dbReference type="HAMAP-Rule" id="MF_01082"/>
    </source>
</evidence>
<dbReference type="InterPro" id="IPR043165">
    <property type="entry name" value="TruD_insert_sf"/>
</dbReference>
<comment type="catalytic activity">
    <reaction evidence="4">
        <text>uridine(13) in tRNA = pseudouridine(13) in tRNA</text>
        <dbReference type="Rhea" id="RHEA:42540"/>
        <dbReference type="Rhea" id="RHEA-COMP:10105"/>
        <dbReference type="Rhea" id="RHEA-COMP:10106"/>
        <dbReference type="ChEBI" id="CHEBI:65314"/>
        <dbReference type="ChEBI" id="CHEBI:65315"/>
        <dbReference type="EC" id="5.4.99.27"/>
    </reaction>
</comment>
<dbReference type="EMBL" id="BSPO01000002">
    <property type="protein sequence ID" value="GLS82825.1"/>
    <property type="molecule type" value="Genomic_DNA"/>
</dbReference>
<dbReference type="Proteomes" id="UP001157439">
    <property type="component" value="Unassembled WGS sequence"/>
</dbReference>
<evidence type="ECO:0000256" key="3">
    <source>
        <dbReference type="ARBA" id="ARBA00023235"/>
    </source>
</evidence>
<evidence type="ECO:0000259" key="5">
    <source>
        <dbReference type="PROSITE" id="PS50984"/>
    </source>
</evidence>
<feature type="domain" description="TRUD" evidence="5">
    <location>
        <begin position="154"/>
        <end position="300"/>
    </location>
</feature>
<evidence type="ECO:0000256" key="1">
    <source>
        <dbReference type="ARBA" id="ARBA00007953"/>
    </source>
</evidence>
<keyword evidence="7" id="KW-1185">Reference proteome</keyword>
<sequence length="359" mass="40455">MDMTSLTYLHGKPSSQATLRAKPEDFQVTELLPIEFDGEGEHFYLYVRKIGQNTAYVAKVIARFAGVPPRDVSVAGQKDRHAVTEQWFCVRLPGKETPSWTDINTDQIQVLDVKRHRRKLRTGALLGNQFKLCLRDISDSQDIVERIAKIEKTGVPNYYGEQRFGHGGANVDRAIQMFAGKKAKDRHKRSMYLSAARSFLFNLCLSERLQQFGLAPLAGDAMILAGSNSYFKTDAWDETLEQRLQTNDIGFSGPLWGQGELASQGQARDFELSVCQQHSDLCQGLESYDLKQERKGLLLRPQQLRYELDAKNNTIILEFVLPSGAFATSVVRELTGYQDAQAMEQQLKQDEAPNENSGQ</sequence>
<dbReference type="CDD" id="cd02575">
    <property type="entry name" value="PseudoU_synth_EcTruD"/>
    <property type="match status" value="1"/>
</dbReference>
<dbReference type="InterPro" id="IPR042214">
    <property type="entry name" value="TruD_catalytic"/>
</dbReference>
<dbReference type="InterPro" id="IPR020103">
    <property type="entry name" value="PsdUridine_synth_cat_dom_sf"/>
</dbReference>
<gene>
    <name evidence="4 6" type="primary">truD</name>
    <name evidence="6" type="ORF">GCM10007894_08020</name>
</gene>
<evidence type="ECO:0000256" key="2">
    <source>
        <dbReference type="ARBA" id="ARBA00022694"/>
    </source>
</evidence>